<comment type="caution">
    <text evidence="2">The sequence shown here is derived from an EMBL/GenBank/DDBJ whole genome shotgun (WGS) entry which is preliminary data.</text>
</comment>
<dbReference type="Proteomes" id="UP001472677">
    <property type="component" value="Unassembled WGS sequence"/>
</dbReference>
<accession>A0ABR2BN86</accession>
<name>A0ABR2BN86_9ROSI</name>
<organism evidence="2 3">
    <name type="scientific">Hibiscus sabdariffa</name>
    <name type="common">roselle</name>
    <dbReference type="NCBI Taxonomy" id="183260"/>
    <lineage>
        <taxon>Eukaryota</taxon>
        <taxon>Viridiplantae</taxon>
        <taxon>Streptophyta</taxon>
        <taxon>Embryophyta</taxon>
        <taxon>Tracheophyta</taxon>
        <taxon>Spermatophyta</taxon>
        <taxon>Magnoliopsida</taxon>
        <taxon>eudicotyledons</taxon>
        <taxon>Gunneridae</taxon>
        <taxon>Pentapetalae</taxon>
        <taxon>rosids</taxon>
        <taxon>malvids</taxon>
        <taxon>Malvales</taxon>
        <taxon>Malvaceae</taxon>
        <taxon>Malvoideae</taxon>
        <taxon>Hibiscus</taxon>
    </lineage>
</organism>
<reference evidence="2 3" key="1">
    <citation type="journal article" date="2024" name="G3 (Bethesda)">
        <title>Genome assembly of Hibiscus sabdariffa L. provides insights into metabolisms of medicinal natural products.</title>
        <authorList>
            <person name="Kim T."/>
        </authorList>
    </citation>
    <scope>NUCLEOTIDE SEQUENCE [LARGE SCALE GENOMIC DNA]</scope>
    <source>
        <strain evidence="2">TK-2024</strain>
        <tissue evidence="2">Old leaves</tissue>
    </source>
</reference>
<keyword evidence="3" id="KW-1185">Reference proteome</keyword>
<evidence type="ECO:0000256" key="1">
    <source>
        <dbReference type="SAM" id="MobiDB-lite"/>
    </source>
</evidence>
<proteinExistence type="predicted"/>
<feature type="region of interest" description="Disordered" evidence="1">
    <location>
        <begin position="99"/>
        <end position="119"/>
    </location>
</feature>
<sequence>MMQQPDVSLHTMHDDVIATPVPLADLSQQDVSPDLPQQDFFLDLPQHDLLPQRVRRPNPSHFLNIEAISTSTGLFLSQAQYISDILTQFHMENAKAISTPMSSSDKLPSPEPSTSIDISRRRNSIKTCELGSCKAGEYERVGLGSTPFKPYNNGL</sequence>
<evidence type="ECO:0000313" key="3">
    <source>
        <dbReference type="Proteomes" id="UP001472677"/>
    </source>
</evidence>
<gene>
    <name evidence="2" type="ORF">V6N12_044510</name>
</gene>
<dbReference type="EMBL" id="JBBPBM010000099">
    <property type="protein sequence ID" value="KAK8508594.1"/>
    <property type="molecule type" value="Genomic_DNA"/>
</dbReference>
<evidence type="ECO:0000313" key="2">
    <source>
        <dbReference type="EMBL" id="KAK8508594.1"/>
    </source>
</evidence>
<feature type="compositionally biased region" description="Polar residues" evidence="1">
    <location>
        <begin position="99"/>
        <end position="117"/>
    </location>
</feature>
<protein>
    <submittedName>
        <fullName evidence="2">Uncharacterized protein</fullName>
    </submittedName>
</protein>